<feature type="transmembrane region" description="Helical" evidence="9">
    <location>
        <begin position="68"/>
        <end position="91"/>
    </location>
</feature>
<dbReference type="PANTHER" id="PTHR30574:SF1">
    <property type="entry name" value="SULPHUR TRANSPORT DOMAIN-CONTAINING PROTEIN"/>
    <property type="match status" value="1"/>
</dbReference>
<protein>
    <submittedName>
        <fullName evidence="10">YeeE/YedE family protein</fullName>
    </submittedName>
</protein>
<accession>A0A7V3ZI35</accession>
<evidence type="ECO:0000256" key="3">
    <source>
        <dbReference type="ARBA" id="ARBA00022475"/>
    </source>
</evidence>
<feature type="transmembrane region" description="Helical" evidence="9">
    <location>
        <begin position="193"/>
        <end position="211"/>
    </location>
</feature>
<feature type="transmembrane region" description="Helical" evidence="9">
    <location>
        <begin position="38"/>
        <end position="62"/>
    </location>
</feature>
<proteinExistence type="inferred from homology"/>
<feature type="transmembrane region" description="Helical" evidence="9">
    <location>
        <begin position="103"/>
        <end position="124"/>
    </location>
</feature>
<dbReference type="EMBL" id="DTDV01000006">
    <property type="protein sequence ID" value="HGK23155.1"/>
    <property type="molecule type" value="Genomic_DNA"/>
</dbReference>
<feature type="transmembrane region" description="Helical" evidence="9">
    <location>
        <begin position="277"/>
        <end position="298"/>
    </location>
</feature>
<evidence type="ECO:0000256" key="6">
    <source>
        <dbReference type="ARBA" id="ARBA00022989"/>
    </source>
</evidence>
<evidence type="ECO:0000256" key="4">
    <source>
        <dbReference type="ARBA" id="ARBA00022519"/>
    </source>
</evidence>
<comment type="similarity">
    <text evidence="8">Belongs to the TsuA/YedE (TC 9.B.102) family.</text>
</comment>
<feature type="transmembrane region" description="Helical" evidence="9">
    <location>
        <begin position="236"/>
        <end position="257"/>
    </location>
</feature>
<comment type="subcellular location">
    <subcellularLocation>
        <location evidence="1">Cell inner membrane</location>
        <topology evidence="1">Multi-pass membrane protein</topology>
    </subcellularLocation>
</comment>
<evidence type="ECO:0000256" key="7">
    <source>
        <dbReference type="ARBA" id="ARBA00023136"/>
    </source>
</evidence>
<evidence type="ECO:0000256" key="9">
    <source>
        <dbReference type="SAM" id="Phobius"/>
    </source>
</evidence>
<keyword evidence="6 9" id="KW-1133">Transmembrane helix</keyword>
<keyword evidence="3" id="KW-1003">Cell membrane</keyword>
<keyword evidence="7 9" id="KW-0472">Membrane</keyword>
<gene>
    <name evidence="10" type="ORF">ENU78_01680</name>
</gene>
<dbReference type="GO" id="GO:0005886">
    <property type="term" value="C:plasma membrane"/>
    <property type="evidence" value="ECO:0007669"/>
    <property type="project" value="UniProtKB-SubCell"/>
</dbReference>
<evidence type="ECO:0000313" key="10">
    <source>
        <dbReference type="EMBL" id="HGK23155.1"/>
    </source>
</evidence>
<keyword evidence="5 9" id="KW-0812">Transmembrane</keyword>
<comment type="caution">
    <text evidence="10">The sequence shown here is derived from an EMBL/GenBank/DDBJ whole genome shotgun (WGS) entry which is preliminary data.</text>
</comment>
<feature type="transmembrane region" description="Helical" evidence="9">
    <location>
        <begin position="163"/>
        <end position="181"/>
    </location>
</feature>
<dbReference type="AlphaFoldDB" id="A0A7V3ZI35"/>
<dbReference type="PANTHER" id="PTHR30574">
    <property type="entry name" value="INNER MEMBRANE PROTEIN YEDE"/>
    <property type="match status" value="1"/>
</dbReference>
<sequence>MIWQGLLVGILFGVVLQRSRMCFNSAIRDIKFNKDNYLVKMAAVAILIETLGFHLVASLGWIKLNLLPFIPLAQIIGGFLFGMGMVLAGGCASGVTYRIGEGYITAILAGLFYGITASAVRGGVLNFVNSWFGSPITVTMQDPGIYNAVEGKVSPTIANVLGINPWIVAIVFAVLLAIYIWGTKTTERQVSGLNWLTGGVALGIVGILGYLSQKSYALGITGGWVNLLRGTVSGVAYNWIGMEVLGIIIGAFVSALISKEFKLRVPKDPKTYLQVILGGILMGFGAGVAAGCNIGHILSGLPHLALSSILATIFFVLGNWFMFWYLYARK</sequence>
<evidence type="ECO:0000256" key="2">
    <source>
        <dbReference type="ARBA" id="ARBA00022448"/>
    </source>
</evidence>
<evidence type="ECO:0000256" key="5">
    <source>
        <dbReference type="ARBA" id="ARBA00022692"/>
    </source>
</evidence>
<evidence type="ECO:0000256" key="8">
    <source>
        <dbReference type="ARBA" id="ARBA00035655"/>
    </source>
</evidence>
<evidence type="ECO:0000256" key="1">
    <source>
        <dbReference type="ARBA" id="ARBA00004429"/>
    </source>
</evidence>
<feature type="transmembrane region" description="Helical" evidence="9">
    <location>
        <begin position="304"/>
        <end position="327"/>
    </location>
</feature>
<reference evidence="10" key="1">
    <citation type="journal article" date="2020" name="mSystems">
        <title>Genome- and Community-Level Interaction Insights into Carbon Utilization and Element Cycling Functions of Hydrothermarchaeota in Hydrothermal Sediment.</title>
        <authorList>
            <person name="Zhou Z."/>
            <person name="Liu Y."/>
            <person name="Xu W."/>
            <person name="Pan J."/>
            <person name="Luo Z.H."/>
            <person name="Li M."/>
        </authorList>
    </citation>
    <scope>NUCLEOTIDE SEQUENCE [LARGE SCALE GENOMIC DNA]</scope>
    <source>
        <strain evidence="10">SpSt-70</strain>
    </source>
</reference>
<dbReference type="InterPro" id="IPR007272">
    <property type="entry name" value="Sulf_transp_TsuA/YedE"/>
</dbReference>
<dbReference type="Pfam" id="PF04143">
    <property type="entry name" value="Sulf_transp"/>
    <property type="match status" value="1"/>
</dbReference>
<name>A0A7V3ZI35_DICTH</name>
<keyword evidence="2" id="KW-0813">Transport</keyword>
<keyword evidence="4" id="KW-0997">Cell inner membrane</keyword>
<organism evidence="10">
    <name type="scientific">Dictyoglomus thermophilum</name>
    <dbReference type="NCBI Taxonomy" id="14"/>
    <lineage>
        <taxon>Bacteria</taxon>
        <taxon>Pseudomonadati</taxon>
        <taxon>Dictyoglomota</taxon>
        <taxon>Dictyoglomia</taxon>
        <taxon>Dictyoglomales</taxon>
        <taxon>Dictyoglomaceae</taxon>
        <taxon>Dictyoglomus</taxon>
    </lineage>
</organism>